<dbReference type="EMBL" id="BMPI01000070">
    <property type="protein sequence ID" value="GGM75115.1"/>
    <property type="molecule type" value="Genomic_DNA"/>
</dbReference>
<evidence type="ECO:0000259" key="4">
    <source>
        <dbReference type="Pfam" id="PF13193"/>
    </source>
</evidence>
<keyword evidence="6" id="KW-1185">Reference proteome</keyword>
<gene>
    <name evidence="5" type="primary">fadD35</name>
    <name evidence="5" type="ORF">GCM10007977_090850</name>
</gene>
<accession>A0A917UBF2</accession>
<comment type="similarity">
    <text evidence="1">Belongs to the ATP-dependent AMP-binding enzyme family.</text>
</comment>
<dbReference type="SUPFAM" id="SSF56801">
    <property type="entry name" value="Acetyl-CoA synthetase-like"/>
    <property type="match status" value="1"/>
</dbReference>
<dbReference type="Gene3D" id="3.40.50.12780">
    <property type="entry name" value="N-terminal domain of ligase-like"/>
    <property type="match status" value="1"/>
</dbReference>
<dbReference type="GO" id="GO:0006631">
    <property type="term" value="P:fatty acid metabolic process"/>
    <property type="evidence" value="ECO:0007669"/>
    <property type="project" value="TreeGrafter"/>
</dbReference>
<dbReference type="GO" id="GO:0031956">
    <property type="term" value="F:medium-chain fatty acid-CoA ligase activity"/>
    <property type="evidence" value="ECO:0007669"/>
    <property type="project" value="TreeGrafter"/>
</dbReference>
<dbReference type="Proteomes" id="UP000642070">
    <property type="component" value="Unassembled WGS sequence"/>
</dbReference>
<feature type="domain" description="AMP-binding enzyme C-terminal" evidence="4">
    <location>
        <begin position="461"/>
        <end position="536"/>
    </location>
</feature>
<evidence type="ECO:0000256" key="2">
    <source>
        <dbReference type="ARBA" id="ARBA00022598"/>
    </source>
</evidence>
<dbReference type="PROSITE" id="PS00455">
    <property type="entry name" value="AMP_BINDING"/>
    <property type="match status" value="1"/>
</dbReference>
<feature type="domain" description="AMP-dependent synthetase/ligase" evidence="3">
    <location>
        <begin position="55"/>
        <end position="410"/>
    </location>
</feature>
<dbReference type="PANTHER" id="PTHR43201">
    <property type="entry name" value="ACYL-COA SYNTHETASE"/>
    <property type="match status" value="1"/>
</dbReference>
<dbReference type="Gene3D" id="3.30.300.30">
    <property type="match status" value="1"/>
</dbReference>
<dbReference type="InterPro" id="IPR025110">
    <property type="entry name" value="AMP-bd_C"/>
</dbReference>
<name>A0A917UBF2_9ACTN</name>
<dbReference type="InterPro" id="IPR000873">
    <property type="entry name" value="AMP-dep_synth/lig_dom"/>
</dbReference>
<dbReference type="Pfam" id="PF13193">
    <property type="entry name" value="AMP-binding_C"/>
    <property type="match status" value="1"/>
</dbReference>
<proteinExistence type="inferred from homology"/>
<organism evidence="5 6">
    <name type="scientific">Dactylosporangium sucinum</name>
    <dbReference type="NCBI Taxonomy" id="1424081"/>
    <lineage>
        <taxon>Bacteria</taxon>
        <taxon>Bacillati</taxon>
        <taxon>Actinomycetota</taxon>
        <taxon>Actinomycetes</taxon>
        <taxon>Micromonosporales</taxon>
        <taxon>Micromonosporaceae</taxon>
        <taxon>Dactylosporangium</taxon>
    </lineage>
</organism>
<evidence type="ECO:0000313" key="6">
    <source>
        <dbReference type="Proteomes" id="UP000642070"/>
    </source>
</evidence>
<reference evidence="5" key="1">
    <citation type="journal article" date="2014" name="Int. J. Syst. Evol. Microbiol.">
        <title>Complete genome sequence of Corynebacterium casei LMG S-19264T (=DSM 44701T), isolated from a smear-ripened cheese.</title>
        <authorList>
            <consortium name="US DOE Joint Genome Institute (JGI-PGF)"/>
            <person name="Walter F."/>
            <person name="Albersmeier A."/>
            <person name="Kalinowski J."/>
            <person name="Ruckert C."/>
        </authorList>
    </citation>
    <scope>NUCLEOTIDE SEQUENCE</scope>
    <source>
        <strain evidence="5">JCM 19831</strain>
    </source>
</reference>
<comment type="caution">
    <text evidence="5">The sequence shown here is derived from an EMBL/GenBank/DDBJ whole genome shotgun (WGS) entry which is preliminary data.</text>
</comment>
<evidence type="ECO:0000313" key="5">
    <source>
        <dbReference type="EMBL" id="GGM75115.1"/>
    </source>
</evidence>
<dbReference type="Pfam" id="PF00501">
    <property type="entry name" value="AMP-binding"/>
    <property type="match status" value="1"/>
</dbReference>
<dbReference type="PANTHER" id="PTHR43201:SF5">
    <property type="entry name" value="MEDIUM-CHAIN ACYL-COA LIGASE ACSF2, MITOCHONDRIAL"/>
    <property type="match status" value="1"/>
</dbReference>
<sequence>MQELSTGRLVTALTVEQAMSTGTTIGSGRRIGPRSEWTAQGGDELLTDSVPGLLARQADRYGDRPALWWPADGGLAKLTYAELAAAAGTVARALAGRAAPGERVAVWSRNSVEWVVLEYGCALAGLILTPFNTAWTDAEVDHANRLTTPALVFAGTGPTGDSLASRAAGVCGDGIVLDLAGVRDWAAGAEPGELPEVATGDPFLIQFTSGTTGRSKGAVLTHQAVLNAARERNRRDVIGPADTWLNPVPYHHIGGSCFVILGGLVDAGAFVVVEKYVPAETMRLLDHGVVNRIGGVPTMVIDALDHLGDRAATAGLRSVAVGGATVTQHLVERIRRTLGAPVINTYAQSECPAITSTEIDDDAATIAGTVGRPVAGVEVRIVDPATGEAVPIGTVGEIRTRSPYVMRGYWGMPEQTAEVLPADGYLRTGDLASMDEFGNVTFQGRVRDVIIRGGENVYPAEVEECLAAHPGIASAVLVGIDDERLGERVAGVVVRAPGSAVTGPELTEYLRDKVARFKLPEVWRFVDGLPMTASGKVRRFVVRDATNAELAAARPAEL</sequence>
<dbReference type="InterPro" id="IPR020845">
    <property type="entry name" value="AMP-binding_CS"/>
</dbReference>
<keyword evidence="2" id="KW-0436">Ligase</keyword>
<evidence type="ECO:0000256" key="1">
    <source>
        <dbReference type="ARBA" id="ARBA00006432"/>
    </source>
</evidence>
<dbReference type="InterPro" id="IPR042099">
    <property type="entry name" value="ANL_N_sf"/>
</dbReference>
<dbReference type="InterPro" id="IPR045851">
    <property type="entry name" value="AMP-bd_C_sf"/>
</dbReference>
<protein>
    <submittedName>
        <fullName evidence="5">AMP-binding protein</fullName>
    </submittedName>
</protein>
<evidence type="ECO:0000259" key="3">
    <source>
        <dbReference type="Pfam" id="PF00501"/>
    </source>
</evidence>
<dbReference type="CDD" id="cd04433">
    <property type="entry name" value="AFD_class_I"/>
    <property type="match status" value="1"/>
</dbReference>
<dbReference type="AlphaFoldDB" id="A0A917UBF2"/>
<reference evidence="5" key="2">
    <citation type="submission" date="2020-09" db="EMBL/GenBank/DDBJ databases">
        <authorList>
            <person name="Sun Q."/>
            <person name="Ohkuma M."/>
        </authorList>
    </citation>
    <scope>NUCLEOTIDE SEQUENCE</scope>
    <source>
        <strain evidence="5">JCM 19831</strain>
    </source>
</reference>